<feature type="transmembrane region" description="Helical" evidence="1">
    <location>
        <begin position="12"/>
        <end position="34"/>
    </location>
</feature>
<feature type="transmembrane region" description="Helical" evidence="1">
    <location>
        <begin position="74"/>
        <end position="92"/>
    </location>
</feature>
<feature type="transmembrane region" description="Helical" evidence="1">
    <location>
        <begin position="46"/>
        <end position="68"/>
    </location>
</feature>
<reference evidence="2 3" key="1">
    <citation type="submission" date="2016-10" db="EMBL/GenBank/DDBJ databases">
        <authorList>
            <person name="de Groot N.N."/>
        </authorList>
    </citation>
    <scope>NUCLEOTIDE SEQUENCE [LARGE SCALE GENOMIC DNA]</scope>
    <source>
        <strain evidence="2 3">HL3</strain>
    </source>
</reference>
<keyword evidence="3" id="KW-1185">Reference proteome</keyword>
<evidence type="ECO:0000256" key="1">
    <source>
        <dbReference type="SAM" id="Phobius"/>
    </source>
</evidence>
<evidence type="ECO:0000313" key="2">
    <source>
        <dbReference type="EMBL" id="SFC98802.1"/>
    </source>
</evidence>
<keyword evidence="1" id="KW-1133">Transmembrane helix</keyword>
<keyword evidence="1" id="KW-0812">Transmembrane</keyword>
<evidence type="ECO:0000313" key="3">
    <source>
        <dbReference type="Proteomes" id="UP000198611"/>
    </source>
</evidence>
<proteinExistence type="predicted"/>
<dbReference type="Proteomes" id="UP000198611">
    <property type="component" value="Unassembled WGS sequence"/>
</dbReference>
<sequence>MALFELLMRQEVSLLINLAAILVILYGLFLAVSLRPAVASGAVGRWWTTLTLLIVLFSIGFLASPYLWELPPANQQLVVALVFLFGAFYVVLTIRMLHGVIRELSEA</sequence>
<dbReference type="EMBL" id="FOMJ01000001">
    <property type="protein sequence ID" value="SFC98802.1"/>
    <property type="molecule type" value="Genomic_DNA"/>
</dbReference>
<protein>
    <submittedName>
        <fullName evidence="2">Uncharacterized protein</fullName>
    </submittedName>
</protein>
<dbReference type="STRING" id="1123397.SAMN05660831_00346"/>
<accession>A0A1I1NND3</accession>
<dbReference type="RefSeq" id="WP_093427020.1">
    <property type="nucleotide sequence ID" value="NZ_FOMJ01000001.1"/>
</dbReference>
<gene>
    <name evidence="2" type="ORF">SAMN05660831_00346</name>
</gene>
<name>A0A1I1NND3_9GAMM</name>
<organism evidence="2 3">
    <name type="scientific">Thiohalospira halophila DSM 15071</name>
    <dbReference type="NCBI Taxonomy" id="1123397"/>
    <lineage>
        <taxon>Bacteria</taxon>
        <taxon>Pseudomonadati</taxon>
        <taxon>Pseudomonadota</taxon>
        <taxon>Gammaproteobacteria</taxon>
        <taxon>Thiohalospirales</taxon>
        <taxon>Thiohalospiraceae</taxon>
        <taxon>Thiohalospira</taxon>
    </lineage>
</organism>
<dbReference type="AlphaFoldDB" id="A0A1I1NND3"/>
<keyword evidence="1" id="KW-0472">Membrane</keyword>